<dbReference type="EMBL" id="FMVW01000008">
    <property type="protein sequence ID" value="SCZ43616.1"/>
    <property type="molecule type" value="Genomic_DNA"/>
</dbReference>
<sequence length="158" mass="16582">MRLSPLLAFLALIPLAACNPALNTGGPGASVSSSSKVTTDARIAFAPLTGPPQKIADALAVEVARGATSRGIALANFQDATANYTMKGYLSAVAEDDGTLVVYVWDVLSPDLKRVHRIAGKIMIERKASDPWSAVDDKTLALVTQETLDKLTSWLASG</sequence>
<keyword evidence="1" id="KW-0732">Signal</keyword>
<evidence type="ECO:0000313" key="3">
    <source>
        <dbReference type="Proteomes" id="UP000199347"/>
    </source>
</evidence>
<accession>A0A1G5P229</accession>
<evidence type="ECO:0008006" key="4">
    <source>
        <dbReference type="Google" id="ProtNLM"/>
    </source>
</evidence>
<organism evidence="2 3">
    <name type="scientific">Afifella marina DSM 2698</name>
    <dbReference type="NCBI Taxonomy" id="1120955"/>
    <lineage>
        <taxon>Bacteria</taxon>
        <taxon>Pseudomonadati</taxon>
        <taxon>Pseudomonadota</taxon>
        <taxon>Alphaproteobacteria</taxon>
        <taxon>Hyphomicrobiales</taxon>
        <taxon>Afifellaceae</taxon>
        <taxon>Afifella</taxon>
    </lineage>
</organism>
<protein>
    <recommendedName>
        <fullName evidence="4">Lipoprotein</fullName>
    </recommendedName>
</protein>
<evidence type="ECO:0000313" key="2">
    <source>
        <dbReference type="EMBL" id="SCZ43616.1"/>
    </source>
</evidence>
<reference evidence="2 3" key="1">
    <citation type="submission" date="2016-10" db="EMBL/GenBank/DDBJ databases">
        <authorList>
            <person name="de Groot N.N."/>
        </authorList>
    </citation>
    <scope>NUCLEOTIDE SEQUENCE [LARGE SCALE GENOMIC DNA]</scope>
    <source>
        <strain evidence="2 3">DSM 2698</strain>
    </source>
</reference>
<feature type="chain" id="PRO_5011654569" description="Lipoprotein" evidence="1">
    <location>
        <begin position="17"/>
        <end position="158"/>
    </location>
</feature>
<gene>
    <name evidence="2" type="ORF">SAMN03080610_03093</name>
</gene>
<dbReference type="STRING" id="1120955.SAMN03080610_03093"/>
<evidence type="ECO:0000256" key="1">
    <source>
        <dbReference type="SAM" id="SignalP"/>
    </source>
</evidence>
<name>A0A1G5P229_AFIMA</name>
<feature type="signal peptide" evidence="1">
    <location>
        <begin position="1"/>
        <end position="16"/>
    </location>
</feature>
<dbReference type="Proteomes" id="UP000199347">
    <property type="component" value="Unassembled WGS sequence"/>
</dbReference>
<dbReference type="AlphaFoldDB" id="A0A1G5P229"/>
<keyword evidence="3" id="KW-1185">Reference proteome</keyword>
<proteinExistence type="predicted"/>